<name>A0A1F4USU7_UNCKA</name>
<evidence type="ECO:0000313" key="1">
    <source>
        <dbReference type="EMBL" id="OGC48051.1"/>
    </source>
</evidence>
<dbReference type="AlphaFoldDB" id="A0A1F4USU7"/>
<evidence type="ECO:0000313" key="2">
    <source>
        <dbReference type="Proteomes" id="UP000177371"/>
    </source>
</evidence>
<protein>
    <submittedName>
        <fullName evidence="1">Uncharacterized protein</fullName>
    </submittedName>
</protein>
<accession>A0A1F4USU7</accession>
<dbReference type="Proteomes" id="UP000177371">
    <property type="component" value="Unassembled WGS sequence"/>
</dbReference>
<dbReference type="STRING" id="1802610.A2W32_01690"/>
<sequence length="139" mass="16538">MIFNLFNPSKEQQLEKKLELLENYYKDTEKSLVLLIEIQKSEADAKTLRVTKELVEAMKKSLTQLKEMQLKFSRIIERIKYKTADEQLQYAKDWGDYISYFRNLILETKVGVFDFENAKTERIQVEEITKRFNIALNSS</sequence>
<proteinExistence type="predicted"/>
<dbReference type="EMBL" id="MEUT01000079">
    <property type="protein sequence ID" value="OGC48051.1"/>
    <property type="molecule type" value="Genomic_DNA"/>
</dbReference>
<gene>
    <name evidence="1" type="ORF">A2W32_01690</name>
</gene>
<organism evidence="1 2">
    <name type="scientific">candidate division WWE3 bacterium RBG_16_37_10</name>
    <dbReference type="NCBI Taxonomy" id="1802610"/>
    <lineage>
        <taxon>Bacteria</taxon>
        <taxon>Katanobacteria</taxon>
    </lineage>
</organism>
<reference evidence="1 2" key="1">
    <citation type="journal article" date="2016" name="Nat. Commun.">
        <title>Thousands of microbial genomes shed light on interconnected biogeochemical processes in an aquifer system.</title>
        <authorList>
            <person name="Anantharaman K."/>
            <person name="Brown C.T."/>
            <person name="Hug L.A."/>
            <person name="Sharon I."/>
            <person name="Castelle C.J."/>
            <person name="Probst A.J."/>
            <person name="Thomas B.C."/>
            <person name="Singh A."/>
            <person name="Wilkins M.J."/>
            <person name="Karaoz U."/>
            <person name="Brodie E.L."/>
            <person name="Williams K.H."/>
            <person name="Hubbard S.S."/>
            <person name="Banfield J.F."/>
        </authorList>
    </citation>
    <scope>NUCLEOTIDE SEQUENCE [LARGE SCALE GENOMIC DNA]</scope>
</reference>
<comment type="caution">
    <text evidence="1">The sequence shown here is derived from an EMBL/GenBank/DDBJ whole genome shotgun (WGS) entry which is preliminary data.</text>
</comment>